<dbReference type="Pfam" id="PF07690">
    <property type="entry name" value="MFS_1"/>
    <property type="match status" value="1"/>
</dbReference>
<dbReference type="Gene3D" id="1.20.1250.20">
    <property type="entry name" value="MFS general substrate transporter like domains"/>
    <property type="match status" value="1"/>
</dbReference>
<evidence type="ECO:0000256" key="8">
    <source>
        <dbReference type="SAM" id="Phobius"/>
    </source>
</evidence>
<dbReference type="InterPro" id="IPR036259">
    <property type="entry name" value="MFS_trans_sf"/>
</dbReference>
<feature type="transmembrane region" description="Helical" evidence="8">
    <location>
        <begin position="193"/>
        <end position="211"/>
    </location>
</feature>
<evidence type="ECO:0000256" key="1">
    <source>
        <dbReference type="ARBA" id="ARBA00004651"/>
    </source>
</evidence>
<dbReference type="SUPFAM" id="SSF103473">
    <property type="entry name" value="MFS general substrate transporter"/>
    <property type="match status" value="1"/>
</dbReference>
<evidence type="ECO:0000256" key="7">
    <source>
        <dbReference type="SAM" id="MobiDB-lite"/>
    </source>
</evidence>
<feature type="transmembrane region" description="Helical" evidence="8">
    <location>
        <begin position="396"/>
        <end position="413"/>
    </location>
</feature>
<evidence type="ECO:0000313" key="10">
    <source>
        <dbReference type="EMBL" id="NMH82542.1"/>
    </source>
</evidence>
<dbReference type="CDD" id="cd17321">
    <property type="entry name" value="MFS_MMR_MDR_like"/>
    <property type="match status" value="1"/>
</dbReference>
<dbReference type="Proteomes" id="UP001296706">
    <property type="component" value="Unassembled WGS sequence"/>
</dbReference>
<feature type="transmembrane region" description="Helical" evidence="8">
    <location>
        <begin position="130"/>
        <end position="153"/>
    </location>
</feature>
<comment type="subcellular location">
    <subcellularLocation>
        <location evidence="1">Cell membrane</location>
        <topology evidence="1">Multi-pass membrane protein</topology>
    </subcellularLocation>
</comment>
<keyword evidence="5 8" id="KW-1133">Transmembrane helix</keyword>
<evidence type="ECO:0000256" key="5">
    <source>
        <dbReference type="ARBA" id="ARBA00022989"/>
    </source>
</evidence>
<dbReference type="NCBIfam" id="TIGR00711">
    <property type="entry name" value="efflux_EmrB"/>
    <property type="match status" value="1"/>
</dbReference>
<keyword evidence="11" id="KW-1185">Reference proteome</keyword>
<keyword evidence="6 8" id="KW-0472">Membrane</keyword>
<feature type="transmembrane region" description="Helical" evidence="8">
    <location>
        <begin position="75"/>
        <end position="98"/>
    </location>
</feature>
<dbReference type="EMBL" id="JAAXKY010000252">
    <property type="protein sequence ID" value="NMH82542.1"/>
    <property type="molecule type" value="Genomic_DNA"/>
</dbReference>
<comment type="caution">
    <text evidence="10">The sequence shown here is derived from an EMBL/GenBank/DDBJ whole genome shotgun (WGS) entry which is preliminary data.</text>
</comment>
<gene>
    <name evidence="10" type="ORF">HF577_36340</name>
</gene>
<dbReference type="PANTHER" id="PTHR42718:SF49">
    <property type="entry name" value="EXPORT PROTEIN"/>
    <property type="match status" value="1"/>
</dbReference>
<accession>A0ABX1RQ83</accession>
<feature type="transmembrane region" description="Helical" evidence="8">
    <location>
        <begin position="261"/>
        <end position="284"/>
    </location>
</feature>
<dbReference type="PROSITE" id="PS50850">
    <property type="entry name" value="MFS"/>
    <property type="match status" value="1"/>
</dbReference>
<reference evidence="10 11" key="1">
    <citation type="submission" date="2020-04" db="EMBL/GenBank/DDBJ databases">
        <authorList>
            <person name="Klaysubun C."/>
            <person name="Duangmal K."/>
            <person name="Lipun K."/>
        </authorList>
    </citation>
    <scope>NUCLEOTIDE SEQUENCE [LARGE SCALE GENOMIC DNA]</scope>
    <source>
        <strain evidence="10 11">JCM 11839</strain>
    </source>
</reference>
<evidence type="ECO:0000256" key="4">
    <source>
        <dbReference type="ARBA" id="ARBA00022692"/>
    </source>
</evidence>
<protein>
    <submittedName>
        <fullName evidence="10">MFS transporter</fullName>
    </submittedName>
</protein>
<evidence type="ECO:0000256" key="3">
    <source>
        <dbReference type="ARBA" id="ARBA00022475"/>
    </source>
</evidence>
<dbReference type="InterPro" id="IPR020846">
    <property type="entry name" value="MFS_dom"/>
</dbReference>
<feature type="compositionally biased region" description="Low complexity" evidence="7">
    <location>
        <begin position="475"/>
        <end position="501"/>
    </location>
</feature>
<keyword evidence="3" id="KW-1003">Cell membrane</keyword>
<dbReference type="RefSeq" id="WP_169400533.1">
    <property type="nucleotide sequence ID" value="NZ_JAAXKY010000252.1"/>
</dbReference>
<feature type="region of interest" description="Disordered" evidence="7">
    <location>
        <begin position="472"/>
        <end position="501"/>
    </location>
</feature>
<sequence length="501" mass="50730">MRSRWWPLVAICLGSFMLLLDVTIVTVAIPDMAADLHASFADLQWVLDVYALVLAALLLGAGSAADIVGRRRAYVAGLALFALGSLACGLAPTAGVLITARGLQGIGGALMFATTTAMLNATYSGRDRGVAFGIWGAVNGAGSALGPLIGGLLTEHAGWRWIFLVNLPITVVTIVLTLVVCAETRRPGVRLDVAGVLGFTVFAGALTYGLIRAGDHGWSAPGTWLFLVLAVLALAVFLSIERRAEFPSLDLRLFRSGSFTATITAGLLLMASAFAILAFTSVWLQGVLGLSPIAAGVALLPLAGCAFLVSALAGRVVQGISPRWTVGGGMVLIGVGGWLQALIGPNSSASALLPGLAVVGLGCGLAIPALTSAAMSAAPPQLGGMVAGALNTSRQLGYALGVAVLGLVFRATVETHLSDPSLVGAVVAGQAPRTRAVGEAIVAGLNIGYLVAGAAGVLGGLLVLWLVRPATAPDTSQPTSTASRATTTTPPITTSPAPTHN</sequence>
<dbReference type="PRINTS" id="PR01036">
    <property type="entry name" value="TCRTETB"/>
</dbReference>
<dbReference type="PANTHER" id="PTHR42718">
    <property type="entry name" value="MAJOR FACILITATOR SUPERFAMILY MULTIDRUG TRANSPORTER MFSC"/>
    <property type="match status" value="1"/>
</dbReference>
<feature type="transmembrane region" description="Helical" evidence="8">
    <location>
        <begin position="290"/>
        <end position="312"/>
    </location>
</feature>
<evidence type="ECO:0000313" key="11">
    <source>
        <dbReference type="Proteomes" id="UP001296706"/>
    </source>
</evidence>
<evidence type="ECO:0000259" key="9">
    <source>
        <dbReference type="PROSITE" id="PS50850"/>
    </source>
</evidence>
<proteinExistence type="predicted"/>
<dbReference type="InterPro" id="IPR011701">
    <property type="entry name" value="MFS"/>
</dbReference>
<feature type="transmembrane region" description="Helical" evidence="8">
    <location>
        <begin position="355"/>
        <end position="375"/>
    </location>
</feature>
<evidence type="ECO:0000256" key="6">
    <source>
        <dbReference type="ARBA" id="ARBA00023136"/>
    </source>
</evidence>
<organism evidence="10 11">
    <name type="scientific">Pseudonocardia xinjiangensis</name>
    <dbReference type="NCBI Taxonomy" id="75289"/>
    <lineage>
        <taxon>Bacteria</taxon>
        <taxon>Bacillati</taxon>
        <taxon>Actinomycetota</taxon>
        <taxon>Actinomycetes</taxon>
        <taxon>Pseudonocardiales</taxon>
        <taxon>Pseudonocardiaceae</taxon>
        <taxon>Pseudonocardia</taxon>
    </lineage>
</organism>
<feature type="transmembrane region" description="Helical" evidence="8">
    <location>
        <begin position="49"/>
        <end position="68"/>
    </location>
</feature>
<feature type="transmembrane region" description="Helical" evidence="8">
    <location>
        <begin position="223"/>
        <end position="240"/>
    </location>
</feature>
<feature type="transmembrane region" description="Helical" evidence="8">
    <location>
        <begin position="104"/>
        <end position="123"/>
    </location>
</feature>
<dbReference type="InterPro" id="IPR004638">
    <property type="entry name" value="EmrB-like"/>
</dbReference>
<feature type="transmembrane region" description="Helical" evidence="8">
    <location>
        <begin position="159"/>
        <end position="181"/>
    </location>
</feature>
<keyword evidence="2" id="KW-0813">Transport</keyword>
<evidence type="ECO:0000256" key="2">
    <source>
        <dbReference type="ARBA" id="ARBA00022448"/>
    </source>
</evidence>
<feature type="domain" description="Major facilitator superfamily (MFS) profile" evidence="9">
    <location>
        <begin position="7"/>
        <end position="471"/>
    </location>
</feature>
<feature type="transmembrane region" description="Helical" evidence="8">
    <location>
        <begin position="324"/>
        <end position="343"/>
    </location>
</feature>
<keyword evidence="4 8" id="KW-0812">Transmembrane</keyword>
<dbReference type="Gene3D" id="1.20.1720.10">
    <property type="entry name" value="Multidrug resistance protein D"/>
    <property type="match status" value="1"/>
</dbReference>
<feature type="transmembrane region" description="Helical" evidence="8">
    <location>
        <begin position="7"/>
        <end position="29"/>
    </location>
</feature>
<feature type="transmembrane region" description="Helical" evidence="8">
    <location>
        <begin position="447"/>
        <end position="467"/>
    </location>
</feature>
<name>A0ABX1RQ83_9PSEU</name>